<dbReference type="AlphaFoldDB" id="A0A3M8D6X0"/>
<dbReference type="InterPro" id="IPR000415">
    <property type="entry name" value="Nitroreductase-like"/>
</dbReference>
<name>A0A3M8D6X0_9BACL</name>
<gene>
    <name evidence="4" type="ORF">EDM56_22150</name>
</gene>
<comment type="similarity">
    <text evidence="1">Belongs to the nitroreductase family.</text>
</comment>
<keyword evidence="2" id="KW-0560">Oxidoreductase</keyword>
<accession>A0A3M8D6X0</accession>
<dbReference type="OrthoDB" id="9782629at2"/>
<sequence length="215" mass="24145">MEKATQQAVDFYTVLQERRSVRHYDSSVKISRDELKELLDEAIKAPSSSNLQPWRFLVIDDQSLKEKLLPIAFNQQQVVDAAAIVAVLGDMEGYKQAESIYQDAVDAGFMTVEAKETLVGNINRRYADRDPQVTKEILLVDAGLVSMQLMLAAKARGYDTVPMGGYNTEQFKQTFSIPDRYVSVMLIAIGKASQPGHKTTRLPVDQITSWNKLDQ</sequence>
<dbReference type="GO" id="GO:0016491">
    <property type="term" value="F:oxidoreductase activity"/>
    <property type="evidence" value="ECO:0007669"/>
    <property type="project" value="UniProtKB-KW"/>
</dbReference>
<dbReference type="RefSeq" id="WP_122920103.1">
    <property type="nucleotide sequence ID" value="NZ_RHHQ01000018.1"/>
</dbReference>
<evidence type="ECO:0000256" key="1">
    <source>
        <dbReference type="ARBA" id="ARBA00007118"/>
    </source>
</evidence>
<proteinExistence type="inferred from homology"/>
<evidence type="ECO:0000259" key="3">
    <source>
        <dbReference type="Pfam" id="PF00881"/>
    </source>
</evidence>
<dbReference type="PANTHER" id="PTHR43673:SF3">
    <property type="entry name" value="NAD(P)H NITROREDUCTASE YODC-RELATED"/>
    <property type="match status" value="1"/>
</dbReference>
<dbReference type="Gene3D" id="3.40.109.10">
    <property type="entry name" value="NADH Oxidase"/>
    <property type="match status" value="1"/>
</dbReference>
<dbReference type="InterPro" id="IPR029479">
    <property type="entry name" value="Nitroreductase"/>
</dbReference>
<reference evidence="4 5" key="1">
    <citation type="submission" date="2018-10" db="EMBL/GenBank/DDBJ databases">
        <title>Phylogenomics of Brevibacillus.</title>
        <authorList>
            <person name="Dunlap C."/>
        </authorList>
    </citation>
    <scope>NUCLEOTIDE SEQUENCE [LARGE SCALE GENOMIC DNA]</scope>
    <source>
        <strain evidence="4 5">JCM 15716</strain>
    </source>
</reference>
<organism evidence="4 5">
    <name type="scientific">Brevibacillus fluminis</name>
    <dbReference type="NCBI Taxonomy" id="511487"/>
    <lineage>
        <taxon>Bacteria</taxon>
        <taxon>Bacillati</taxon>
        <taxon>Bacillota</taxon>
        <taxon>Bacilli</taxon>
        <taxon>Bacillales</taxon>
        <taxon>Paenibacillaceae</taxon>
        <taxon>Brevibacillus</taxon>
    </lineage>
</organism>
<evidence type="ECO:0000313" key="5">
    <source>
        <dbReference type="Proteomes" id="UP000271031"/>
    </source>
</evidence>
<dbReference type="EMBL" id="RHHQ01000018">
    <property type="protein sequence ID" value="RNB83371.1"/>
    <property type="molecule type" value="Genomic_DNA"/>
</dbReference>
<dbReference type="SUPFAM" id="SSF55469">
    <property type="entry name" value="FMN-dependent nitroreductase-like"/>
    <property type="match status" value="1"/>
</dbReference>
<dbReference type="PANTHER" id="PTHR43673">
    <property type="entry name" value="NAD(P)H NITROREDUCTASE YDGI-RELATED"/>
    <property type="match status" value="1"/>
</dbReference>
<evidence type="ECO:0000256" key="2">
    <source>
        <dbReference type="ARBA" id="ARBA00023002"/>
    </source>
</evidence>
<dbReference type="Proteomes" id="UP000271031">
    <property type="component" value="Unassembled WGS sequence"/>
</dbReference>
<evidence type="ECO:0000313" key="4">
    <source>
        <dbReference type="EMBL" id="RNB83371.1"/>
    </source>
</evidence>
<dbReference type="Pfam" id="PF00881">
    <property type="entry name" value="Nitroreductase"/>
    <property type="match status" value="1"/>
</dbReference>
<keyword evidence="5" id="KW-1185">Reference proteome</keyword>
<protein>
    <submittedName>
        <fullName evidence="4">Nitroreductase family protein</fullName>
    </submittedName>
</protein>
<feature type="domain" description="Nitroreductase" evidence="3">
    <location>
        <begin position="16"/>
        <end position="191"/>
    </location>
</feature>
<dbReference type="CDD" id="cd02137">
    <property type="entry name" value="MhqN-like"/>
    <property type="match status" value="1"/>
</dbReference>
<comment type="caution">
    <text evidence="4">The sequence shown here is derived from an EMBL/GenBank/DDBJ whole genome shotgun (WGS) entry which is preliminary data.</text>
</comment>